<keyword evidence="3" id="KW-1185">Reference proteome</keyword>
<dbReference type="PANTHER" id="PTHR43792">
    <property type="entry name" value="GNAT FAMILY, PUTATIVE (AFU_ORTHOLOGUE AFUA_3G00765)-RELATED-RELATED"/>
    <property type="match status" value="1"/>
</dbReference>
<dbReference type="EMBL" id="CABWKQ010000030">
    <property type="protein sequence ID" value="VWX37775.1"/>
    <property type="molecule type" value="Genomic_DNA"/>
</dbReference>
<dbReference type="RefSeq" id="WP_159173723.1">
    <property type="nucleotide sequence ID" value="NZ_LR732312.1"/>
</dbReference>
<proteinExistence type="predicted"/>
<gene>
    <name evidence="2" type="ORF">EXIGUO9Y_360055</name>
</gene>
<evidence type="ECO:0000313" key="2">
    <source>
        <dbReference type="EMBL" id="VWX37775.1"/>
    </source>
</evidence>
<accession>A0A653IEU6</accession>
<dbReference type="Pfam" id="PF13302">
    <property type="entry name" value="Acetyltransf_3"/>
    <property type="match status" value="1"/>
</dbReference>
<sequence length="163" mass="18644">MTEKYYFEVFPELTSERLLLREIRLSEANQMIDITAYDGQQAKNSIDVVNILSQIARDYFNGDGITWGLYLKSTGEFIGNCCFCRGYKNNIAEIGYVLKPDFRGHGYMTEAVKTVTEFGLQEMKVLQVCAYTEHDNRASQSVLVKAGFRRSADDRETSKYLSN</sequence>
<dbReference type="PROSITE" id="PS51186">
    <property type="entry name" value="GNAT"/>
    <property type="match status" value="1"/>
</dbReference>
<dbReference type="InterPro" id="IPR016181">
    <property type="entry name" value="Acyl_CoA_acyltransferase"/>
</dbReference>
<dbReference type="AlphaFoldDB" id="A0A653IEU6"/>
<evidence type="ECO:0000313" key="3">
    <source>
        <dbReference type="Proteomes" id="UP000439752"/>
    </source>
</evidence>
<keyword evidence="2" id="KW-0808">Transferase</keyword>
<protein>
    <submittedName>
        <fullName evidence="2">GNAT family N-acetyltransferase</fullName>
    </submittedName>
</protein>
<dbReference type="InterPro" id="IPR000182">
    <property type="entry name" value="GNAT_dom"/>
</dbReference>
<dbReference type="Proteomes" id="UP000439752">
    <property type="component" value="Unassembled WGS sequence"/>
</dbReference>
<name>A0A653IEU6_9BACL</name>
<dbReference type="Gene3D" id="3.40.630.30">
    <property type="match status" value="1"/>
</dbReference>
<reference evidence="2 3" key="1">
    <citation type="submission" date="2019-10" db="EMBL/GenBank/DDBJ databases">
        <authorList>
            <person name="Karimi E."/>
        </authorList>
    </citation>
    <scope>NUCLEOTIDE SEQUENCE [LARGE SCALE GENOMIC DNA]</scope>
    <source>
        <strain evidence="2">Exiguobacterium sp. 9Y</strain>
    </source>
</reference>
<organism evidence="2 3">
    <name type="scientific">Exiguobacterium oxidotolerans</name>
    <dbReference type="NCBI Taxonomy" id="223958"/>
    <lineage>
        <taxon>Bacteria</taxon>
        <taxon>Bacillati</taxon>
        <taxon>Bacillota</taxon>
        <taxon>Bacilli</taxon>
        <taxon>Bacillales</taxon>
        <taxon>Bacillales Family XII. Incertae Sedis</taxon>
        <taxon>Exiguobacterium</taxon>
    </lineage>
</organism>
<dbReference type="InterPro" id="IPR051531">
    <property type="entry name" value="N-acetyltransferase"/>
</dbReference>
<evidence type="ECO:0000259" key="1">
    <source>
        <dbReference type="PROSITE" id="PS51186"/>
    </source>
</evidence>
<feature type="domain" description="N-acetyltransferase" evidence="1">
    <location>
        <begin position="18"/>
        <end position="163"/>
    </location>
</feature>
<dbReference type="SUPFAM" id="SSF55729">
    <property type="entry name" value="Acyl-CoA N-acyltransferases (Nat)"/>
    <property type="match status" value="1"/>
</dbReference>
<dbReference type="GO" id="GO:0016747">
    <property type="term" value="F:acyltransferase activity, transferring groups other than amino-acyl groups"/>
    <property type="evidence" value="ECO:0007669"/>
    <property type="project" value="InterPro"/>
</dbReference>